<keyword evidence="3" id="KW-1185">Reference proteome</keyword>
<name>A0A9P5X2Y9_9AGAR</name>
<accession>A0A9P5X2Y9</accession>
<evidence type="ECO:0000256" key="1">
    <source>
        <dbReference type="SAM" id="MobiDB-lite"/>
    </source>
</evidence>
<comment type="caution">
    <text evidence="2">The sequence shown here is derived from an EMBL/GenBank/DDBJ whole genome shotgun (WGS) entry which is preliminary data.</text>
</comment>
<reference evidence="2" key="1">
    <citation type="submission" date="2020-11" db="EMBL/GenBank/DDBJ databases">
        <authorList>
            <consortium name="DOE Joint Genome Institute"/>
            <person name="Ahrendt S."/>
            <person name="Riley R."/>
            <person name="Andreopoulos W."/>
            <person name="Labutti K."/>
            <person name="Pangilinan J."/>
            <person name="Ruiz-Duenas F.J."/>
            <person name="Barrasa J.M."/>
            <person name="Sanchez-Garcia M."/>
            <person name="Camarero S."/>
            <person name="Miyauchi S."/>
            <person name="Serrano A."/>
            <person name="Linde D."/>
            <person name="Babiker R."/>
            <person name="Drula E."/>
            <person name="Ayuso-Fernandez I."/>
            <person name="Pacheco R."/>
            <person name="Padilla G."/>
            <person name="Ferreira P."/>
            <person name="Barriuso J."/>
            <person name="Kellner H."/>
            <person name="Castanera R."/>
            <person name="Alfaro M."/>
            <person name="Ramirez L."/>
            <person name="Pisabarro A.G."/>
            <person name="Kuo A."/>
            <person name="Tritt A."/>
            <person name="Lipzen A."/>
            <person name="He G."/>
            <person name="Yan M."/>
            <person name="Ng V."/>
            <person name="Cullen D."/>
            <person name="Martin F."/>
            <person name="Rosso M.-N."/>
            <person name="Henrissat B."/>
            <person name="Hibbett D."/>
            <person name="Martinez A.T."/>
            <person name="Grigoriev I.V."/>
        </authorList>
    </citation>
    <scope>NUCLEOTIDE SEQUENCE</scope>
    <source>
        <strain evidence="2">MF-IS2</strain>
    </source>
</reference>
<proteinExistence type="predicted"/>
<organism evidence="2 3">
    <name type="scientific">Macrolepiota fuliginosa MF-IS2</name>
    <dbReference type="NCBI Taxonomy" id="1400762"/>
    <lineage>
        <taxon>Eukaryota</taxon>
        <taxon>Fungi</taxon>
        <taxon>Dikarya</taxon>
        <taxon>Basidiomycota</taxon>
        <taxon>Agaricomycotina</taxon>
        <taxon>Agaricomycetes</taxon>
        <taxon>Agaricomycetidae</taxon>
        <taxon>Agaricales</taxon>
        <taxon>Agaricineae</taxon>
        <taxon>Agaricaceae</taxon>
        <taxon>Macrolepiota</taxon>
    </lineage>
</organism>
<dbReference type="AlphaFoldDB" id="A0A9P5X2Y9"/>
<protein>
    <submittedName>
        <fullName evidence="2">Uncharacterized protein</fullName>
    </submittedName>
</protein>
<sequence length="147" mass="15940">MLIKCIFKVAKDFNLVTIVTPPTPSPPPPCSRPHSNEDIHMEPPIPAHMFSEAATQTSAPIPMVAISPPLPYLPLFSETVAKVLHPNAPPFVQGPTHAPQPPPKATQGSVSSKHLKWPYFTTHGSFRHQFFIETPLAVGTSLPGLVD</sequence>
<evidence type="ECO:0000313" key="3">
    <source>
        <dbReference type="Proteomes" id="UP000807342"/>
    </source>
</evidence>
<gene>
    <name evidence="2" type="ORF">P691DRAFT_765357</name>
</gene>
<dbReference type="EMBL" id="MU151661">
    <property type="protein sequence ID" value="KAF9442295.1"/>
    <property type="molecule type" value="Genomic_DNA"/>
</dbReference>
<feature type="region of interest" description="Disordered" evidence="1">
    <location>
        <begin position="87"/>
        <end position="110"/>
    </location>
</feature>
<dbReference type="Proteomes" id="UP000807342">
    <property type="component" value="Unassembled WGS sequence"/>
</dbReference>
<evidence type="ECO:0000313" key="2">
    <source>
        <dbReference type="EMBL" id="KAF9442295.1"/>
    </source>
</evidence>